<accession>A0A940YE43</accession>
<dbReference type="PANTHER" id="PTHR42850:SF7">
    <property type="entry name" value="BIS(5'-NUCLEOSYL)-TETRAPHOSPHATASE PRPE [ASYMMETRICAL]"/>
    <property type="match status" value="1"/>
</dbReference>
<dbReference type="InterPro" id="IPR004843">
    <property type="entry name" value="Calcineurin-like_PHP"/>
</dbReference>
<dbReference type="GO" id="GO:0016791">
    <property type="term" value="F:phosphatase activity"/>
    <property type="evidence" value="ECO:0007669"/>
    <property type="project" value="TreeGrafter"/>
</dbReference>
<dbReference type="InterPro" id="IPR032380">
    <property type="entry name" value="PNKP_ligase_dom"/>
</dbReference>
<dbReference type="NCBIfam" id="TIGR04075">
    <property type="entry name" value="bacter_Pnkp"/>
    <property type="match status" value="1"/>
</dbReference>
<protein>
    <submittedName>
        <fullName evidence="3">Polynucleotide kinase-phosphatase</fullName>
    </submittedName>
</protein>
<proteinExistence type="predicted"/>
<dbReference type="InterPro" id="IPR024028">
    <property type="entry name" value="PNKP_bac"/>
</dbReference>
<dbReference type="Gene3D" id="3.60.21.10">
    <property type="match status" value="1"/>
</dbReference>
<evidence type="ECO:0000259" key="2">
    <source>
        <dbReference type="Pfam" id="PF16542"/>
    </source>
</evidence>
<dbReference type="InterPro" id="IPR029052">
    <property type="entry name" value="Metallo-depent_PP-like"/>
</dbReference>
<dbReference type="GO" id="GO:0005737">
    <property type="term" value="C:cytoplasm"/>
    <property type="evidence" value="ECO:0007669"/>
    <property type="project" value="TreeGrafter"/>
</dbReference>
<dbReference type="GO" id="GO:0016301">
    <property type="term" value="F:kinase activity"/>
    <property type="evidence" value="ECO:0007669"/>
    <property type="project" value="UniProtKB-KW"/>
</dbReference>
<feature type="domain" description="Calcineurin-like phosphoesterase" evidence="1">
    <location>
        <begin position="181"/>
        <end position="375"/>
    </location>
</feature>
<dbReference type="Pfam" id="PF13671">
    <property type="entry name" value="AAA_33"/>
    <property type="match status" value="1"/>
</dbReference>
<dbReference type="PANTHER" id="PTHR42850">
    <property type="entry name" value="METALLOPHOSPHOESTERASE"/>
    <property type="match status" value="1"/>
</dbReference>
<dbReference type="SUPFAM" id="SSF52540">
    <property type="entry name" value="P-loop containing nucleoside triphosphate hydrolases"/>
    <property type="match status" value="1"/>
</dbReference>
<reference evidence="3 4" key="1">
    <citation type="submission" date="2021-04" db="EMBL/GenBank/DDBJ databases">
        <title>The genome sequence of Ideonella sp. 3Y2.</title>
        <authorList>
            <person name="Liu Y."/>
        </authorList>
    </citation>
    <scope>NUCLEOTIDE SEQUENCE [LARGE SCALE GENOMIC DNA]</scope>
    <source>
        <strain evidence="3 4">3Y2</strain>
    </source>
</reference>
<dbReference type="SUPFAM" id="SSF56300">
    <property type="entry name" value="Metallo-dependent phosphatases"/>
    <property type="match status" value="1"/>
</dbReference>
<gene>
    <name evidence="3" type="ORF">KAK03_23445</name>
</gene>
<dbReference type="Proteomes" id="UP000676246">
    <property type="component" value="Unassembled WGS sequence"/>
</dbReference>
<name>A0A940YE43_9BURK</name>
<dbReference type="EMBL" id="JAGQDD010000029">
    <property type="protein sequence ID" value="MBQ0933441.1"/>
    <property type="molecule type" value="Genomic_DNA"/>
</dbReference>
<dbReference type="RefSeq" id="WP_210857108.1">
    <property type="nucleotide sequence ID" value="NZ_JAGQDD010000029.1"/>
</dbReference>
<evidence type="ECO:0000313" key="3">
    <source>
        <dbReference type="EMBL" id="MBQ0933441.1"/>
    </source>
</evidence>
<dbReference type="InterPro" id="IPR050126">
    <property type="entry name" value="Ap4A_hydrolase"/>
</dbReference>
<comment type="caution">
    <text evidence="3">The sequence shown here is derived from an EMBL/GenBank/DDBJ whole genome shotgun (WGS) entry which is preliminary data.</text>
</comment>
<dbReference type="Pfam" id="PF16542">
    <property type="entry name" value="PNKP_ligase"/>
    <property type="match status" value="1"/>
</dbReference>
<dbReference type="InterPro" id="IPR041780">
    <property type="entry name" value="MPP_PrpE-like"/>
</dbReference>
<feature type="domain" description="Polynucleotide kinase-phosphatase ligase" evidence="2">
    <location>
        <begin position="467"/>
        <end position="844"/>
    </location>
</feature>
<evidence type="ECO:0000259" key="1">
    <source>
        <dbReference type="Pfam" id="PF00149"/>
    </source>
</evidence>
<dbReference type="InterPro" id="IPR027417">
    <property type="entry name" value="P-loop_NTPase"/>
</dbReference>
<keyword evidence="3" id="KW-0808">Transferase</keyword>
<dbReference type="Gene3D" id="3.40.50.300">
    <property type="entry name" value="P-loop containing nucleotide triphosphate hydrolases"/>
    <property type="match status" value="1"/>
</dbReference>
<evidence type="ECO:0000313" key="4">
    <source>
        <dbReference type="Proteomes" id="UP000676246"/>
    </source>
</evidence>
<sequence length="849" mass="94218">MQIDIPELCLVMLVGATGSGKSTFARRHFLPTEVVSSDFCRAALADDENDQSVTQDAFELMHSIVSKRLRLGRLTVVDATNVRPASRQGWIELAKTHNVLCVAIVFDLPDQVLVERHAQRTDRPFGAHVIRHQRQDLSRSLRGLEREGCRYVHVLRQAEQVDQATVSRTRLWTNRRDETGPFDIVGDVHGCLDELLQLTQRLGYAHTRQDGGWQVRHPQGRKLVFVGDLVDRGPDSPGVVRFVQGVVASGAGFCVAGNHDVKLARALMGRDVQVTHGLERSLAQLADASAQDRRDIAAFLDGLVSHYVLDGGRLVVAHAGLTEELQGRSSARVRSFAMYGETTGETDEFGLPVRYPWAKAYRGQAMVVYGHTPVPQAEWLNNTICLDTGCVFGGQLTALRYPEKELVSVTAAREYYPPMKPLVAAAPPLSAQLAADDMLDIDDVGGKRYITTEVYGTVQVREENAAAALEVMSRFAADPRWLIYLPPTMSPAETSAEPALLEHPAEALAYYRKNGVAQVICEEKHMGSRAVLIVCRGPEVALRRFGVQDEGIGIVHTRTGRRFFADTAIEQALLAQVAEAAERAGLWDELSTDWLCLDGELMPWSAKAIELIRTQYAPVAASGSEMLSSLQDLLGRAAAQGRSVEALQRVVDERLSSVRQYRDAYGRYCWDVGGLADLRLAPFHLLAAEGRTFVDQPHDWHMRTLARLAAEQPALIIATPHRVVNLDDEAACTAAVEWWRSLTAQGGEGMVVKPIDFVTRGRKGLLQPAIKCRGPEYLRIIYGPEYLRPEHLERLRERNVSAKRNLALREFALGIESLSRFVRQEPLRRVHECVFGVLALESEPIDPRL</sequence>
<dbReference type="CDD" id="cd07423">
    <property type="entry name" value="MPP_Prp_like"/>
    <property type="match status" value="1"/>
</dbReference>
<organism evidence="3 4">
    <name type="scientific">Ideonella alba</name>
    <dbReference type="NCBI Taxonomy" id="2824118"/>
    <lineage>
        <taxon>Bacteria</taxon>
        <taxon>Pseudomonadati</taxon>
        <taxon>Pseudomonadota</taxon>
        <taxon>Betaproteobacteria</taxon>
        <taxon>Burkholderiales</taxon>
        <taxon>Sphaerotilaceae</taxon>
        <taxon>Ideonella</taxon>
    </lineage>
</organism>
<keyword evidence="4" id="KW-1185">Reference proteome</keyword>
<dbReference type="Pfam" id="PF00149">
    <property type="entry name" value="Metallophos"/>
    <property type="match status" value="1"/>
</dbReference>
<dbReference type="SUPFAM" id="SSF56091">
    <property type="entry name" value="DNA ligase/mRNA capping enzyme, catalytic domain"/>
    <property type="match status" value="1"/>
</dbReference>
<keyword evidence="3" id="KW-0418">Kinase</keyword>
<dbReference type="Gene3D" id="3.30.470.30">
    <property type="entry name" value="DNA ligase/mRNA capping enzyme"/>
    <property type="match status" value="2"/>
</dbReference>
<dbReference type="AlphaFoldDB" id="A0A940YE43"/>